<dbReference type="RefSeq" id="WP_121896736.1">
    <property type="nucleotide sequence ID" value="NZ_RCNT01000001.1"/>
</dbReference>
<dbReference type="EMBL" id="RCNT01000001">
    <property type="protein sequence ID" value="RMA44147.1"/>
    <property type="molecule type" value="Genomic_DNA"/>
</dbReference>
<dbReference type="AlphaFoldDB" id="A0A3L9YAP0"/>
<accession>A0A3L9YAP0</accession>
<sequence>MTRFFLALAAISTLASPVVAEADGPDGWRVSGVSANDVLNARAGPGIGYQVLETLPHEARALVQVVCVPTITREQFFALSEAQQSAWGAGQSRWCLVGWNGRQIGWVNARYLTEDGN</sequence>
<comment type="caution">
    <text evidence="2">The sequence shown here is derived from an EMBL/GenBank/DDBJ whole genome shotgun (WGS) entry which is preliminary data.</text>
</comment>
<feature type="chain" id="PRO_5017987673" description="SH3 domain-containing protein" evidence="1">
    <location>
        <begin position="21"/>
        <end position="117"/>
    </location>
</feature>
<proteinExistence type="predicted"/>
<feature type="signal peptide" evidence="1">
    <location>
        <begin position="1"/>
        <end position="20"/>
    </location>
</feature>
<name>A0A3L9YAP0_9RHOB</name>
<evidence type="ECO:0008006" key="4">
    <source>
        <dbReference type="Google" id="ProtNLM"/>
    </source>
</evidence>
<dbReference type="OrthoDB" id="964913at2"/>
<keyword evidence="1" id="KW-0732">Signal</keyword>
<evidence type="ECO:0000313" key="2">
    <source>
        <dbReference type="EMBL" id="RMA44147.1"/>
    </source>
</evidence>
<keyword evidence="3" id="KW-1185">Reference proteome</keyword>
<dbReference type="Proteomes" id="UP000281343">
    <property type="component" value="Unassembled WGS sequence"/>
</dbReference>
<evidence type="ECO:0000256" key="1">
    <source>
        <dbReference type="SAM" id="SignalP"/>
    </source>
</evidence>
<protein>
    <recommendedName>
        <fullName evidence="4">SH3 domain-containing protein</fullName>
    </recommendedName>
</protein>
<reference evidence="2 3" key="1">
    <citation type="submission" date="2018-10" db="EMBL/GenBank/DDBJ databases">
        <authorList>
            <person name="Jung H.S."/>
            <person name="Jeon C.O."/>
        </authorList>
    </citation>
    <scope>NUCLEOTIDE SEQUENCE [LARGE SCALE GENOMIC DNA]</scope>
    <source>
        <strain evidence="2 3">MA-7-27</strain>
    </source>
</reference>
<dbReference type="Gene3D" id="2.30.30.40">
    <property type="entry name" value="SH3 Domains"/>
    <property type="match status" value="1"/>
</dbReference>
<gene>
    <name evidence="2" type="ORF">D9R08_04410</name>
</gene>
<organism evidence="2 3">
    <name type="scientific">Rhodophyticola porphyridii</name>
    <dbReference type="NCBI Taxonomy" id="1852017"/>
    <lineage>
        <taxon>Bacteria</taxon>
        <taxon>Pseudomonadati</taxon>
        <taxon>Pseudomonadota</taxon>
        <taxon>Alphaproteobacteria</taxon>
        <taxon>Rhodobacterales</taxon>
        <taxon>Roseobacteraceae</taxon>
        <taxon>Rhodophyticola</taxon>
    </lineage>
</organism>
<evidence type="ECO:0000313" key="3">
    <source>
        <dbReference type="Proteomes" id="UP000281343"/>
    </source>
</evidence>